<dbReference type="Proteomes" id="UP000249016">
    <property type="component" value="Unassembled WGS sequence"/>
</dbReference>
<evidence type="ECO:0000256" key="4">
    <source>
        <dbReference type="ARBA" id="ARBA00022679"/>
    </source>
</evidence>
<dbReference type="InterPro" id="IPR016900">
    <property type="entry name" value="Alg10"/>
</dbReference>
<evidence type="ECO:0000256" key="9">
    <source>
        <dbReference type="SAM" id="Phobius"/>
    </source>
</evidence>
<dbReference type="EMBL" id="QLII01000001">
    <property type="protein sequence ID" value="RAI75013.1"/>
    <property type="molecule type" value="Genomic_DNA"/>
</dbReference>
<comment type="pathway">
    <text evidence="2">Protein modification; protein glycosylation.</text>
</comment>
<evidence type="ECO:0000313" key="10">
    <source>
        <dbReference type="EMBL" id="RAI75013.1"/>
    </source>
</evidence>
<organism evidence="10 11">
    <name type="scientific">Spirosoma telluris</name>
    <dbReference type="NCBI Taxonomy" id="2183553"/>
    <lineage>
        <taxon>Bacteria</taxon>
        <taxon>Pseudomonadati</taxon>
        <taxon>Bacteroidota</taxon>
        <taxon>Cytophagia</taxon>
        <taxon>Cytophagales</taxon>
        <taxon>Cytophagaceae</taxon>
        <taxon>Spirosoma</taxon>
    </lineage>
</organism>
<sequence length="354" mass="40898">MRFHWLIALVALGIVYAFVFIYRDHLAFTLFGDEVHFWQTVLLFSKEPIPSVHLLNNYPEVIAPLPFMIAGWVINLFGPEIQYLRILNFGLSFAILMLFLKLSPNPGRFWLAALGLILFPYYYFCSTIFYTDILALTFILLGWLFYLKQVHWASCLFFIAAISSRQYAVVFPAIILCYEVSPLVFRFTSWQAAVRWVQDRPYLFYYVIAGLTLIAWVIFWGGLGPAPEVARQKYNDTVHKLTYNPGFVLYASACIGLYYVLPEILLTRTLQFYAWDTKQRTWLIGWVILIGLMITFFPAEQMYDGFFVVQNLGFFDRHLELVGIKGLGKQLIFGALMFLTILRFASPKSGMAVG</sequence>
<feature type="transmembrane region" description="Helical" evidence="9">
    <location>
        <begin position="109"/>
        <end position="131"/>
    </location>
</feature>
<keyword evidence="7 9" id="KW-1133">Transmembrane helix</keyword>
<feature type="transmembrane region" description="Helical" evidence="9">
    <location>
        <begin position="86"/>
        <end position="103"/>
    </location>
</feature>
<dbReference type="RefSeq" id="WP_111342910.1">
    <property type="nucleotide sequence ID" value="NZ_QLII01000001.1"/>
</dbReference>
<feature type="transmembrane region" description="Helical" evidence="9">
    <location>
        <begin position="282"/>
        <end position="299"/>
    </location>
</feature>
<dbReference type="GO" id="GO:0106073">
    <property type="term" value="F:dolichyl pyrophosphate Glc2Man9GlcNAc2 alpha-1,2-glucosyltransferase activity"/>
    <property type="evidence" value="ECO:0007669"/>
    <property type="project" value="InterPro"/>
</dbReference>
<evidence type="ECO:0000256" key="1">
    <source>
        <dbReference type="ARBA" id="ARBA00004477"/>
    </source>
</evidence>
<proteinExistence type="predicted"/>
<evidence type="ECO:0000256" key="3">
    <source>
        <dbReference type="ARBA" id="ARBA00022676"/>
    </source>
</evidence>
<dbReference type="AlphaFoldDB" id="A0A327NJP1"/>
<reference evidence="10 11" key="1">
    <citation type="submission" date="2018-06" db="EMBL/GenBank/DDBJ databases">
        <title>Spirosoma sp. HMF3257 Genome sequencing and assembly.</title>
        <authorList>
            <person name="Kang H."/>
            <person name="Cha I."/>
            <person name="Kim H."/>
            <person name="Kang J."/>
            <person name="Joh K."/>
        </authorList>
    </citation>
    <scope>NUCLEOTIDE SEQUENCE [LARGE SCALE GENOMIC DNA]</scope>
    <source>
        <strain evidence="10 11">HMF3257</strain>
    </source>
</reference>
<accession>A0A327NJP1</accession>
<feature type="transmembrane region" description="Helical" evidence="9">
    <location>
        <begin position="202"/>
        <end position="223"/>
    </location>
</feature>
<keyword evidence="6" id="KW-0256">Endoplasmic reticulum</keyword>
<evidence type="ECO:0008006" key="12">
    <source>
        <dbReference type="Google" id="ProtNLM"/>
    </source>
</evidence>
<keyword evidence="11" id="KW-1185">Reference proteome</keyword>
<protein>
    <recommendedName>
        <fullName evidence="12">Glycosyltransferase RgtA/B/C/D-like domain-containing protein</fullName>
    </recommendedName>
</protein>
<evidence type="ECO:0000256" key="2">
    <source>
        <dbReference type="ARBA" id="ARBA00004922"/>
    </source>
</evidence>
<keyword evidence="5 9" id="KW-0812">Transmembrane</keyword>
<dbReference type="Pfam" id="PF04922">
    <property type="entry name" value="DIE2_ALG10"/>
    <property type="match status" value="1"/>
</dbReference>
<comment type="caution">
    <text evidence="10">The sequence shown here is derived from an EMBL/GenBank/DDBJ whole genome shotgun (WGS) entry which is preliminary data.</text>
</comment>
<feature type="transmembrane region" description="Helical" evidence="9">
    <location>
        <begin position="243"/>
        <end position="261"/>
    </location>
</feature>
<keyword evidence="3" id="KW-0328">Glycosyltransferase</keyword>
<comment type="subcellular location">
    <subcellularLocation>
        <location evidence="1">Endoplasmic reticulum membrane</location>
        <topology evidence="1">Multi-pass membrane protein</topology>
    </subcellularLocation>
</comment>
<dbReference type="OrthoDB" id="934762at2"/>
<evidence type="ECO:0000256" key="5">
    <source>
        <dbReference type="ARBA" id="ARBA00022692"/>
    </source>
</evidence>
<feature type="transmembrane region" description="Helical" evidence="9">
    <location>
        <begin position="327"/>
        <end position="345"/>
    </location>
</feature>
<evidence type="ECO:0000256" key="8">
    <source>
        <dbReference type="ARBA" id="ARBA00023136"/>
    </source>
</evidence>
<evidence type="ECO:0000256" key="7">
    <source>
        <dbReference type="ARBA" id="ARBA00022989"/>
    </source>
</evidence>
<gene>
    <name evidence="10" type="ORF">HMF3257_13660</name>
</gene>
<evidence type="ECO:0000256" key="6">
    <source>
        <dbReference type="ARBA" id="ARBA00022824"/>
    </source>
</evidence>
<name>A0A327NJP1_9BACT</name>
<feature type="transmembrane region" description="Helical" evidence="9">
    <location>
        <begin position="168"/>
        <end position="190"/>
    </location>
</feature>
<evidence type="ECO:0000313" key="11">
    <source>
        <dbReference type="Proteomes" id="UP000249016"/>
    </source>
</evidence>
<dbReference type="GO" id="GO:0006488">
    <property type="term" value="P:dolichol-linked oligosaccharide biosynthetic process"/>
    <property type="evidence" value="ECO:0007669"/>
    <property type="project" value="InterPro"/>
</dbReference>
<keyword evidence="8 9" id="KW-0472">Membrane</keyword>
<keyword evidence="4" id="KW-0808">Transferase</keyword>